<evidence type="ECO:0000256" key="5">
    <source>
        <dbReference type="ARBA" id="ARBA00011738"/>
    </source>
</evidence>
<dbReference type="GO" id="GO:0004853">
    <property type="term" value="F:uroporphyrinogen decarboxylase activity"/>
    <property type="evidence" value="ECO:0007669"/>
    <property type="project" value="UniProtKB-UniRule"/>
</dbReference>
<evidence type="ECO:0000256" key="3">
    <source>
        <dbReference type="ARBA" id="ARBA00004804"/>
    </source>
</evidence>
<feature type="binding site" evidence="12">
    <location>
        <position position="91"/>
    </location>
    <ligand>
        <name>substrate</name>
    </ligand>
</feature>
<dbReference type="AlphaFoldDB" id="A0A840RSZ0"/>
<evidence type="ECO:0000256" key="14">
    <source>
        <dbReference type="RuleBase" id="RU004169"/>
    </source>
</evidence>
<protein>
    <recommendedName>
        <fullName evidence="7 12">Uroporphyrinogen decarboxylase</fullName>
        <shortName evidence="12">UPD</shortName>
        <shortName evidence="12">URO-D</shortName>
        <ecNumber evidence="6 12">4.1.1.37</ecNumber>
    </recommendedName>
</protein>
<organism evidence="17 18">
    <name type="scientific">Glaciimonas immobilis</name>
    <dbReference type="NCBI Taxonomy" id="728004"/>
    <lineage>
        <taxon>Bacteria</taxon>
        <taxon>Pseudomonadati</taxon>
        <taxon>Pseudomonadota</taxon>
        <taxon>Betaproteobacteria</taxon>
        <taxon>Burkholderiales</taxon>
        <taxon>Oxalobacteraceae</taxon>
        <taxon>Glaciimonas</taxon>
    </lineage>
</organism>
<keyword evidence="10 12" id="KW-0456">Lyase</keyword>
<proteinExistence type="inferred from homology"/>
<evidence type="ECO:0000313" key="17">
    <source>
        <dbReference type="EMBL" id="MBB5199814.1"/>
    </source>
</evidence>
<dbReference type="NCBIfam" id="TIGR01464">
    <property type="entry name" value="hemE"/>
    <property type="match status" value="1"/>
</dbReference>
<dbReference type="EC" id="4.1.1.37" evidence="6 12"/>
<gene>
    <name evidence="12" type="primary">hemE</name>
    <name evidence="17" type="ORF">HNR39_001646</name>
</gene>
<feature type="binding site" evidence="12">
    <location>
        <position position="343"/>
    </location>
    <ligand>
        <name>substrate</name>
    </ligand>
</feature>
<evidence type="ECO:0000256" key="8">
    <source>
        <dbReference type="ARBA" id="ARBA00022490"/>
    </source>
</evidence>
<feature type="site" description="Transition state stabilizer" evidence="12">
    <location>
        <position position="91"/>
    </location>
</feature>
<dbReference type="FunFam" id="3.20.20.210:FF:000001">
    <property type="entry name" value="Uroporphyrinogen decarboxylase"/>
    <property type="match status" value="1"/>
</dbReference>
<comment type="subunit">
    <text evidence="5 12">Homodimer.</text>
</comment>
<keyword evidence="9 12" id="KW-0210">Decarboxylase</keyword>
<comment type="caution">
    <text evidence="12">Lacks conserved residue(s) required for the propagation of feature annotation.</text>
</comment>
<keyword evidence="18" id="KW-1185">Reference proteome</keyword>
<comment type="function">
    <text evidence="1 12">Catalyzes the decarboxylation of four acetate groups of uroporphyrinogen-III to yield coproporphyrinogen-III.</text>
</comment>
<dbReference type="Proteomes" id="UP000571084">
    <property type="component" value="Unassembled WGS sequence"/>
</dbReference>
<comment type="caution">
    <text evidence="17">The sequence shown here is derived from an EMBL/GenBank/DDBJ whole genome shotgun (WGS) entry which is preliminary data.</text>
</comment>
<feature type="binding site" evidence="12">
    <location>
        <begin position="41"/>
        <end position="45"/>
    </location>
    <ligand>
        <name>substrate</name>
    </ligand>
</feature>
<dbReference type="UniPathway" id="UPA00251">
    <property type="reaction ID" value="UER00321"/>
</dbReference>
<evidence type="ECO:0000313" key="18">
    <source>
        <dbReference type="Proteomes" id="UP000571084"/>
    </source>
</evidence>
<comment type="catalytic activity">
    <reaction evidence="12 13">
        <text>uroporphyrinogen III + 4 H(+) = coproporphyrinogen III + 4 CO2</text>
        <dbReference type="Rhea" id="RHEA:19865"/>
        <dbReference type="ChEBI" id="CHEBI:15378"/>
        <dbReference type="ChEBI" id="CHEBI:16526"/>
        <dbReference type="ChEBI" id="CHEBI:57308"/>
        <dbReference type="ChEBI" id="CHEBI:57309"/>
        <dbReference type="EC" id="4.1.1.37"/>
    </reaction>
</comment>
<dbReference type="PROSITE" id="PS00906">
    <property type="entry name" value="UROD_1"/>
    <property type="match status" value="1"/>
</dbReference>
<dbReference type="Gene3D" id="3.20.20.210">
    <property type="match status" value="1"/>
</dbReference>
<dbReference type="PANTHER" id="PTHR21091:SF169">
    <property type="entry name" value="UROPORPHYRINOGEN DECARBOXYLASE"/>
    <property type="match status" value="1"/>
</dbReference>
<evidence type="ECO:0000256" key="10">
    <source>
        <dbReference type="ARBA" id="ARBA00023239"/>
    </source>
</evidence>
<dbReference type="SUPFAM" id="SSF51726">
    <property type="entry name" value="UROD/MetE-like"/>
    <property type="match status" value="1"/>
</dbReference>
<evidence type="ECO:0000256" key="4">
    <source>
        <dbReference type="ARBA" id="ARBA00009935"/>
    </source>
</evidence>
<evidence type="ECO:0000256" key="7">
    <source>
        <dbReference type="ARBA" id="ARBA00014308"/>
    </source>
</evidence>
<keyword evidence="8 12" id="KW-0963">Cytoplasm</keyword>
<sequence length="369" mass="40408">MSHPKCLRLISMPQFAPLKNDTFLRALLRQPTDYTPLWLMRQAGRYLPEYRATRARAGSFLGLAKNPDYATEVTMQPLERFPLDAAILFSDILTVPDAMGLGLFFADGEGPKFARPLRDERAIMALAAPDMGSLDYVFNAVTQIRTELDGKVPLIGFSGSPWTLACYMVEGGGSDDFRTVKTMLYNRPDLMHHILAINAAAVATYLNAQIDAGAQAVMIFDTWGGALADGAYQAFSLDYMRQVMRQLKREKDGVPIPAIVFTKGGGLWLEQIADIGADAVGLDWTVNLGEARARVGHKVALQGNLDPVVLFSNPEQIRAEVGRLLSVYGAPSEGHGHVFNLGHGISQFTPPESVAAMVEAVHDISRKMR</sequence>
<evidence type="ECO:0000256" key="2">
    <source>
        <dbReference type="ARBA" id="ARBA00004496"/>
    </source>
</evidence>
<dbReference type="PROSITE" id="PS00907">
    <property type="entry name" value="UROD_2"/>
    <property type="match status" value="1"/>
</dbReference>
<feature type="domain" description="Uroporphyrinogen decarboxylase (URO-D)" evidence="16">
    <location>
        <begin position="155"/>
        <end position="171"/>
    </location>
</feature>
<reference evidence="17 18" key="1">
    <citation type="submission" date="2020-08" db="EMBL/GenBank/DDBJ databases">
        <title>Genomic Encyclopedia of Type Strains, Phase IV (KMG-IV): sequencing the most valuable type-strain genomes for metagenomic binning, comparative biology and taxonomic classification.</title>
        <authorList>
            <person name="Goeker M."/>
        </authorList>
    </citation>
    <scope>NUCLEOTIDE SEQUENCE [LARGE SCALE GENOMIC DNA]</scope>
    <source>
        <strain evidence="17 18">DSM 23240</strain>
    </source>
</reference>
<dbReference type="Pfam" id="PF01208">
    <property type="entry name" value="URO-D"/>
    <property type="match status" value="1"/>
</dbReference>
<dbReference type="GO" id="GO:0005829">
    <property type="term" value="C:cytosol"/>
    <property type="evidence" value="ECO:0007669"/>
    <property type="project" value="TreeGrafter"/>
</dbReference>
<evidence type="ECO:0000256" key="11">
    <source>
        <dbReference type="ARBA" id="ARBA00023244"/>
    </source>
</evidence>
<evidence type="ECO:0000256" key="13">
    <source>
        <dbReference type="RuleBase" id="RU000554"/>
    </source>
</evidence>
<name>A0A840RSZ0_9BURK</name>
<evidence type="ECO:0000256" key="9">
    <source>
        <dbReference type="ARBA" id="ARBA00022793"/>
    </source>
</evidence>
<comment type="pathway">
    <text evidence="3 12 13">Porphyrin-containing compound metabolism; protoporphyrin-IX biosynthesis; coproporphyrinogen-III from 5-aminolevulinate: step 4/4.</text>
</comment>
<feature type="binding site" evidence="12">
    <location>
        <position position="222"/>
    </location>
    <ligand>
        <name>substrate</name>
    </ligand>
</feature>
<evidence type="ECO:0000259" key="16">
    <source>
        <dbReference type="PROSITE" id="PS00907"/>
    </source>
</evidence>
<dbReference type="HAMAP" id="MF_00218">
    <property type="entry name" value="URO_D"/>
    <property type="match status" value="1"/>
</dbReference>
<keyword evidence="11 12" id="KW-0627">Porphyrin biosynthesis</keyword>
<feature type="binding site" evidence="12">
    <location>
        <position position="167"/>
    </location>
    <ligand>
        <name>substrate</name>
    </ligand>
</feature>
<dbReference type="InterPro" id="IPR006361">
    <property type="entry name" value="Uroporphyrinogen_deCO2ase_HemE"/>
</dbReference>
<accession>A0A840RSZ0</accession>
<evidence type="ECO:0000256" key="6">
    <source>
        <dbReference type="ARBA" id="ARBA00012288"/>
    </source>
</evidence>
<evidence type="ECO:0000259" key="15">
    <source>
        <dbReference type="PROSITE" id="PS00906"/>
    </source>
</evidence>
<evidence type="ECO:0000256" key="1">
    <source>
        <dbReference type="ARBA" id="ARBA00002448"/>
    </source>
</evidence>
<dbReference type="InterPro" id="IPR038071">
    <property type="entry name" value="UROD/MetE-like_sf"/>
</dbReference>
<comment type="subcellular location">
    <subcellularLocation>
        <location evidence="2 12">Cytoplasm</location>
    </subcellularLocation>
</comment>
<comment type="similarity">
    <text evidence="4 12 14">Belongs to the uroporphyrinogen decarboxylase family.</text>
</comment>
<dbReference type="CDD" id="cd00717">
    <property type="entry name" value="URO-D"/>
    <property type="match status" value="1"/>
</dbReference>
<evidence type="ECO:0000256" key="12">
    <source>
        <dbReference type="HAMAP-Rule" id="MF_00218"/>
    </source>
</evidence>
<dbReference type="EMBL" id="JACHHQ010000003">
    <property type="protein sequence ID" value="MBB5199814.1"/>
    <property type="molecule type" value="Genomic_DNA"/>
</dbReference>
<dbReference type="PANTHER" id="PTHR21091">
    <property type="entry name" value="METHYLTETRAHYDROFOLATE:HOMOCYSTEINE METHYLTRANSFERASE RELATED"/>
    <property type="match status" value="1"/>
</dbReference>
<dbReference type="GO" id="GO:0019353">
    <property type="term" value="P:protoporphyrinogen IX biosynthetic process from glutamate"/>
    <property type="evidence" value="ECO:0007669"/>
    <property type="project" value="TreeGrafter"/>
</dbReference>
<dbReference type="InterPro" id="IPR000257">
    <property type="entry name" value="Uroporphyrinogen_deCOase"/>
</dbReference>
<feature type="domain" description="Uroporphyrinogen decarboxylase (URO-D)" evidence="15">
    <location>
        <begin position="36"/>
        <end position="45"/>
    </location>
</feature>